<name>A0A368H7M9_ANCCA</name>
<sequence length="366" mass="41454">MFLSVFRMSMTLGLGTLSSANQTVFDELSDFAKKKVPHDVHTQLTTEFVPAVKEVAKAGAELLKVYQALQKSSDQYLNALRTLVRSSKKAYPGAKGQGDGLNDLVTQYSGIVDQHKKCARKCDVERQFQVSEFASIVSKTMLYGNEEKEKLREIFNKFQKEEKTIENQRKKGTKTQSDVQTFVNDSAKLFLQQQEMRYRFFYEKHRSWFLTYSKLIPQMDNFSLGRRSQLASADDAERLSAIHPISESMTKPVHTRVDSVYSNATRQPSRKPTVQQENSAEINAVEIVKPPSTSVPEATTEVVVARRTMEATAAPVVVADRRQAPIDPAPVVHRESPILAQTPEQYLPSEWNNKVLEIREYDPVSD</sequence>
<reference evidence="2 3" key="1">
    <citation type="submission" date="2014-10" db="EMBL/GenBank/DDBJ databases">
        <title>Draft genome of the hookworm Ancylostoma caninum.</title>
        <authorList>
            <person name="Mitreva M."/>
        </authorList>
    </citation>
    <scope>NUCLEOTIDE SEQUENCE [LARGE SCALE GENOMIC DNA]</scope>
    <source>
        <strain evidence="2 3">Baltimore</strain>
    </source>
</reference>
<dbReference type="EMBL" id="JOJR01000006">
    <property type="protein sequence ID" value="RCN52611.1"/>
    <property type="molecule type" value="Genomic_DNA"/>
</dbReference>
<evidence type="ECO:0000256" key="1">
    <source>
        <dbReference type="SAM" id="SignalP"/>
    </source>
</evidence>
<evidence type="ECO:0000313" key="2">
    <source>
        <dbReference type="EMBL" id="RCN52611.1"/>
    </source>
</evidence>
<dbReference type="SUPFAM" id="SSF103657">
    <property type="entry name" value="BAR/IMD domain-like"/>
    <property type="match status" value="1"/>
</dbReference>
<protein>
    <recommendedName>
        <fullName evidence="4">BAR domain-containing protein</fullName>
    </recommendedName>
</protein>
<keyword evidence="3" id="KW-1185">Reference proteome</keyword>
<keyword evidence="1" id="KW-0732">Signal</keyword>
<comment type="caution">
    <text evidence="2">The sequence shown here is derived from an EMBL/GenBank/DDBJ whole genome shotgun (WGS) entry which is preliminary data.</text>
</comment>
<evidence type="ECO:0000313" key="3">
    <source>
        <dbReference type="Proteomes" id="UP000252519"/>
    </source>
</evidence>
<dbReference type="AlphaFoldDB" id="A0A368H7M9"/>
<accession>A0A368H7M9</accession>
<feature type="signal peptide" evidence="1">
    <location>
        <begin position="1"/>
        <end position="20"/>
    </location>
</feature>
<dbReference type="InterPro" id="IPR027267">
    <property type="entry name" value="AH/BAR_dom_sf"/>
</dbReference>
<dbReference type="OrthoDB" id="5871055at2759"/>
<dbReference type="Gene3D" id="1.20.1270.60">
    <property type="entry name" value="Arfaptin homology (AH) domain/BAR domain"/>
    <property type="match status" value="1"/>
</dbReference>
<evidence type="ECO:0008006" key="4">
    <source>
        <dbReference type="Google" id="ProtNLM"/>
    </source>
</evidence>
<proteinExistence type="predicted"/>
<gene>
    <name evidence="2" type="ORF">ANCCAN_01310</name>
</gene>
<organism evidence="2 3">
    <name type="scientific">Ancylostoma caninum</name>
    <name type="common">Dog hookworm</name>
    <dbReference type="NCBI Taxonomy" id="29170"/>
    <lineage>
        <taxon>Eukaryota</taxon>
        <taxon>Metazoa</taxon>
        <taxon>Ecdysozoa</taxon>
        <taxon>Nematoda</taxon>
        <taxon>Chromadorea</taxon>
        <taxon>Rhabditida</taxon>
        <taxon>Rhabditina</taxon>
        <taxon>Rhabditomorpha</taxon>
        <taxon>Strongyloidea</taxon>
        <taxon>Ancylostomatidae</taxon>
        <taxon>Ancylostomatinae</taxon>
        <taxon>Ancylostoma</taxon>
    </lineage>
</organism>
<dbReference type="Proteomes" id="UP000252519">
    <property type="component" value="Unassembled WGS sequence"/>
</dbReference>
<feature type="chain" id="PRO_5016661392" description="BAR domain-containing protein" evidence="1">
    <location>
        <begin position="21"/>
        <end position="366"/>
    </location>
</feature>